<dbReference type="OrthoDB" id="7916049at2"/>
<dbReference type="Gene3D" id="3.30.450.20">
    <property type="entry name" value="PAS domain"/>
    <property type="match status" value="1"/>
</dbReference>
<name>A0A5C4JP68_9HYPH</name>
<feature type="domain" description="PAS" evidence="2">
    <location>
        <begin position="13"/>
        <end position="83"/>
    </location>
</feature>
<feature type="region of interest" description="Disordered" evidence="1">
    <location>
        <begin position="124"/>
        <end position="191"/>
    </location>
</feature>
<feature type="compositionally biased region" description="Basic and acidic residues" evidence="1">
    <location>
        <begin position="140"/>
        <end position="149"/>
    </location>
</feature>
<accession>A0A5C4JP68</accession>
<dbReference type="Gene3D" id="3.30.565.10">
    <property type="entry name" value="Histidine kinase-like ATPase, C-terminal domain"/>
    <property type="match status" value="1"/>
</dbReference>
<dbReference type="Proteomes" id="UP000307874">
    <property type="component" value="Unassembled WGS sequence"/>
</dbReference>
<dbReference type="InterPro" id="IPR036890">
    <property type="entry name" value="HATPase_C_sf"/>
</dbReference>
<evidence type="ECO:0000313" key="4">
    <source>
        <dbReference type="Proteomes" id="UP000307874"/>
    </source>
</evidence>
<keyword evidence="4" id="KW-1185">Reference proteome</keyword>
<comment type="caution">
    <text evidence="3">The sequence shown here is derived from an EMBL/GenBank/DDBJ whole genome shotgun (WGS) entry which is preliminary data.</text>
</comment>
<dbReference type="InterPro" id="IPR000014">
    <property type="entry name" value="PAS"/>
</dbReference>
<protein>
    <recommendedName>
        <fullName evidence="2">PAS domain-containing protein</fullName>
    </recommendedName>
</protein>
<dbReference type="PROSITE" id="PS50112">
    <property type="entry name" value="PAS"/>
    <property type="match status" value="1"/>
</dbReference>
<dbReference type="Pfam" id="PF08448">
    <property type="entry name" value="PAS_4"/>
    <property type="match status" value="1"/>
</dbReference>
<dbReference type="SMART" id="SM00091">
    <property type="entry name" value="PAS"/>
    <property type="match status" value="1"/>
</dbReference>
<gene>
    <name evidence="3" type="ORF">FF124_15755</name>
</gene>
<evidence type="ECO:0000313" key="3">
    <source>
        <dbReference type="EMBL" id="TNB47001.1"/>
    </source>
</evidence>
<proteinExistence type="predicted"/>
<dbReference type="InterPro" id="IPR013656">
    <property type="entry name" value="PAS_4"/>
</dbReference>
<dbReference type="SUPFAM" id="SSF55785">
    <property type="entry name" value="PYP-like sensor domain (PAS domain)"/>
    <property type="match status" value="1"/>
</dbReference>
<reference evidence="3 4" key="1">
    <citation type="submission" date="2019-06" db="EMBL/GenBank/DDBJ databases">
        <title>Martelella lutilitoris sp. nov., isolated from a tidal mudflat.</title>
        <authorList>
            <person name="Kim Y.-J."/>
        </authorList>
    </citation>
    <scope>NUCLEOTIDE SEQUENCE [LARGE SCALE GENOMIC DNA]</scope>
    <source>
        <strain evidence="3 4">GH2-6</strain>
    </source>
</reference>
<dbReference type="InterPro" id="IPR035965">
    <property type="entry name" value="PAS-like_dom_sf"/>
</dbReference>
<evidence type="ECO:0000259" key="2">
    <source>
        <dbReference type="PROSITE" id="PS50112"/>
    </source>
</evidence>
<dbReference type="AlphaFoldDB" id="A0A5C4JP68"/>
<dbReference type="CDD" id="cd00130">
    <property type="entry name" value="PAS"/>
    <property type="match status" value="1"/>
</dbReference>
<organism evidence="3 4">
    <name type="scientific">Martelella lutilitoris</name>
    <dbReference type="NCBI Taxonomy" id="2583532"/>
    <lineage>
        <taxon>Bacteria</taxon>
        <taxon>Pseudomonadati</taxon>
        <taxon>Pseudomonadota</taxon>
        <taxon>Alphaproteobacteria</taxon>
        <taxon>Hyphomicrobiales</taxon>
        <taxon>Aurantimonadaceae</taxon>
        <taxon>Martelella</taxon>
    </lineage>
</organism>
<sequence length="430" mass="47079">MQLMNSELPQTAENRPVVQTLNRAPECILLVDPNGTIEIANAAALSLLRADEADVCGTALTSWFSRADGQEIDRAMTRVLSDEPGSRLEEVSAEFAVGPQGRSQLSLARMRHRDAVCVVISRPAAQQERPRRTAAMPRVSESELDRRSETASPVRTARPRAQQAEANPSHLGTINGHMPWNPGRSRPEKAPARPHRIIANGFFSASVPEEEPLDDLKEARFSKASPDMTKPSLAEEQKIRNADSANKPERAPATNVAPVSAASALRRDIFAEFESERDRKEREQDIPLISPAKCLLDSLERHRGEAVAESVMLTTAIDDGGLGYPLDEELLTTLFSHLVERLIAVSPPYCDARVTLKPSESDGFRAEFSDIGRGLSESELEAVFKQPELTMGISHTCLVEAQDAASRLGLKFSIRTAIESGTTVEVTFID</sequence>
<evidence type="ECO:0000256" key="1">
    <source>
        <dbReference type="SAM" id="MobiDB-lite"/>
    </source>
</evidence>
<dbReference type="EMBL" id="VCLB01000008">
    <property type="protein sequence ID" value="TNB47001.1"/>
    <property type="molecule type" value="Genomic_DNA"/>
</dbReference>